<dbReference type="EMBL" id="JADBJN010000004">
    <property type="protein sequence ID" value="KAG5668708.1"/>
    <property type="molecule type" value="Genomic_DNA"/>
</dbReference>
<gene>
    <name evidence="1" type="ORF">PVAND_016637</name>
</gene>
<evidence type="ECO:0000313" key="1">
    <source>
        <dbReference type="EMBL" id="KAG5668708.1"/>
    </source>
</evidence>
<dbReference type="Proteomes" id="UP001107558">
    <property type="component" value="Chromosome 4"/>
</dbReference>
<protein>
    <submittedName>
        <fullName evidence="1">Uncharacterized protein</fullName>
    </submittedName>
</protein>
<dbReference type="AlphaFoldDB" id="A0A9J6BFQ1"/>
<organism evidence="1 2">
    <name type="scientific">Polypedilum vanderplanki</name>
    <name type="common">Sleeping chironomid midge</name>
    <dbReference type="NCBI Taxonomy" id="319348"/>
    <lineage>
        <taxon>Eukaryota</taxon>
        <taxon>Metazoa</taxon>
        <taxon>Ecdysozoa</taxon>
        <taxon>Arthropoda</taxon>
        <taxon>Hexapoda</taxon>
        <taxon>Insecta</taxon>
        <taxon>Pterygota</taxon>
        <taxon>Neoptera</taxon>
        <taxon>Endopterygota</taxon>
        <taxon>Diptera</taxon>
        <taxon>Nematocera</taxon>
        <taxon>Chironomoidea</taxon>
        <taxon>Chironomidae</taxon>
        <taxon>Chironominae</taxon>
        <taxon>Polypedilum</taxon>
        <taxon>Polypedilum</taxon>
    </lineage>
</organism>
<proteinExistence type="predicted"/>
<dbReference type="InterPro" id="IPR036273">
    <property type="entry name" value="CRAL/TRIO_N_dom_sf"/>
</dbReference>
<keyword evidence="2" id="KW-1185">Reference proteome</keyword>
<name>A0A9J6BFQ1_POLVA</name>
<evidence type="ECO:0000313" key="2">
    <source>
        <dbReference type="Proteomes" id="UP001107558"/>
    </source>
</evidence>
<dbReference type="Gene3D" id="1.10.8.20">
    <property type="entry name" value="N-terminal domain of phosphatidylinositol transfer protein sec14p"/>
    <property type="match status" value="1"/>
</dbReference>
<dbReference type="SUPFAM" id="SSF46938">
    <property type="entry name" value="CRAL/TRIO N-terminal domain"/>
    <property type="match status" value="1"/>
</dbReference>
<sequence length="134" mass="15949">MNEELSEFYIEKAKNELGETESKKEQSIRQFKEWLSKHPFIKYPEIEDKLIIKFLRAQNFQCQNKFRNEVENQIAGVRAITDCHGISGNFYNMLPLNYFLNDWNESILPVKVKEAFVIGVPFLQLHFLTQQKLY</sequence>
<comment type="caution">
    <text evidence="1">The sequence shown here is derived from an EMBL/GenBank/DDBJ whole genome shotgun (WGS) entry which is preliminary data.</text>
</comment>
<accession>A0A9J6BFQ1</accession>
<reference evidence="1" key="1">
    <citation type="submission" date="2021-03" db="EMBL/GenBank/DDBJ databases">
        <title>Chromosome level genome of the anhydrobiotic midge Polypedilum vanderplanki.</title>
        <authorList>
            <person name="Yoshida Y."/>
            <person name="Kikawada T."/>
            <person name="Gusev O."/>
        </authorList>
    </citation>
    <scope>NUCLEOTIDE SEQUENCE</scope>
    <source>
        <strain evidence="1">NIAS01</strain>
        <tissue evidence="1">Whole body or cell culture</tissue>
    </source>
</reference>
<dbReference type="OrthoDB" id="7837562at2759"/>